<proteinExistence type="predicted"/>
<dbReference type="AlphaFoldDB" id="A0A183KKX6"/>
<dbReference type="GO" id="GO:0006355">
    <property type="term" value="P:regulation of DNA-templated transcription"/>
    <property type="evidence" value="ECO:0007669"/>
    <property type="project" value="TreeGrafter"/>
</dbReference>
<dbReference type="WBParaSite" id="SCUD_0001569201-mRNA-1">
    <property type="protein sequence ID" value="SCUD_0001569201-mRNA-1"/>
    <property type="gene ID" value="SCUD_0001569201"/>
</dbReference>
<sequence length="680" mass="77068">MRPDSLCGKISAKINKLFCETTDLDEQLRTGHEICDCLENAAAEREIQDLTFVIHDKIQYYLMSTMPDNLQESDTQQLRRLCLEIIQKIPNGDHLRPFARSLLEMLFKLVEVSRFLDFVKEVYSDLRFRANKIFEPRLKLEVPAISDVDLEAEVLNAYTVTSVYTQELKTDGTFMVVSIQIQLTVVGFQYHILPKSGFSLKVMQEIPILVVLMYQLFKQHIHQDVSDFIPLIMDFINLKPTEEQKKNANFCQEVFIDFMAAQVKTLSFLAYVIKIYQDLVELHSVSLVQGMMNLLVNCPPSVTNMRKEFFIAARHILSAQEIRPKFLQVLDELMNEEILIGQGYTIRDALRPLAYSTLADLTHHIRSSLSLSKIARAIDVYGRNMHDHTLPFSIQQMSLRLILNLVECIRQRAVSATSANQGASATNAEDQNNEVFSGTARRLLLQTLNLCVLKAKVVADHYIPALESTCVLETGEEVTSNSAKQRPRSIHAYLFANISSFSSELNEVGSFTDKSVPASDFSNILNSGTDASKVHEPRIVEPLAKLQLSYTDVRTLVKALITGIRTVMTSMIQCPHDNTLQTNNVASVSSTSSKQSLSNRILSPDELVVLTEYFSYGMRMIDIVQFVSRDGRLYLRSQPSTKSPDERLLIETFALTFAQLNPISFHEIFSCKIHVSYSVF</sequence>
<dbReference type="PANTHER" id="PTHR11139">
    <property type="entry name" value="ATAXIA TELANGIECTASIA MUTATED ATM -RELATED"/>
    <property type="match status" value="1"/>
</dbReference>
<dbReference type="InterPro" id="IPR050517">
    <property type="entry name" value="DDR_Repair_Kinase"/>
</dbReference>
<name>A0A183KKX6_9TREM</name>
<dbReference type="GO" id="GO:0035267">
    <property type="term" value="C:NuA4 histone acetyltransferase complex"/>
    <property type="evidence" value="ECO:0007669"/>
    <property type="project" value="TreeGrafter"/>
</dbReference>
<evidence type="ECO:0000313" key="3">
    <source>
        <dbReference type="WBParaSite" id="SCUD_0001569201-mRNA-1"/>
    </source>
</evidence>
<dbReference type="EMBL" id="UZAK01037871">
    <property type="protein sequence ID" value="VDP59852.1"/>
    <property type="molecule type" value="Genomic_DNA"/>
</dbReference>
<evidence type="ECO:0000313" key="1">
    <source>
        <dbReference type="EMBL" id="VDP59852.1"/>
    </source>
</evidence>
<dbReference type="GO" id="GO:0005634">
    <property type="term" value="C:nucleus"/>
    <property type="evidence" value="ECO:0007669"/>
    <property type="project" value="TreeGrafter"/>
</dbReference>
<dbReference type="PANTHER" id="PTHR11139:SF1">
    <property type="entry name" value="TRANSFORMATION_TRANSCRIPTION DOMAIN-ASSOCIATED PROTEIN"/>
    <property type="match status" value="1"/>
</dbReference>
<accession>A0A183KKX6</accession>
<dbReference type="GO" id="GO:0000124">
    <property type="term" value="C:SAGA complex"/>
    <property type="evidence" value="ECO:0007669"/>
    <property type="project" value="TreeGrafter"/>
</dbReference>
<evidence type="ECO:0000313" key="2">
    <source>
        <dbReference type="Proteomes" id="UP000279833"/>
    </source>
</evidence>
<organism evidence="3">
    <name type="scientific">Schistosoma curassoni</name>
    <dbReference type="NCBI Taxonomy" id="6186"/>
    <lineage>
        <taxon>Eukaryota</taxon>
        <taxon>Metazoa</taxon>
        <taxon>Spiralia</taxon>
        <taxon>Lophotrochozoa</taxon>
        <taxon>Platyhelminthes</taxon>
        <taxon>Trematoda</taxon>
        <taxon>Digenea</taxon>
        <taxon>Strigeidida</taxon>
        <taxon>Schistosomatoidea</taxon>
        <taxon>Schistosomatidae</taxon>
        <taxon>Schistosoma</taxon>
    </lineage>
</organism>
<protein>
    <submittedName>
        <fullName evidence="3">FAT domain-containing protein</fullName>
    </submittedName>
</protein>
<dbReference type="InterPro" id="IPR046807">
    <property type="entry name" value="Tra1_central"/>
</dbReference>
<keyword evidence="2" id="KW-1185">Reference proteome</keyword>
<dbReference type="Proteomes" id="UP000279833">
    <property type="component" value="Unassembled WGS sequence"/>
</dbReference>
<dbReference type="GO" id="GO:0006281">
    <property type="term" value="P:DNA repair"/>
    <property type="evidence" value="ECO:0007669"/>
    <property type="project" value="TreeGrafter"/>
</dbReference>
<dbReference type="InterPro" id="IPR016024">
    <property type="entry name" value="ARM-type_fold"/>
</dbReference>
<reference evidence="3" key="1">
    <citation type="submission" date="2016-06" db="UniProtKB">
        <authorList>
            <consortium name="WormBaseParasite"/>
        </authorList>
    </citation>
    <scope>IDENTIFICATION</scope>
</reference>
<gene>
    <name evidence="1" type="ORF">SCUD_LOCUS15689</name>
</gene>
<reference evidence="1 2" key="2">
    <citation type="submission" date="2018-11" db="EMBL/GenBank/DDBJ databases">
        <authorList>
            <consortium name="Pathogen Informatics"/>
        </authorList>
    </citation>
    <scope>NUCLEOTIDE SEQUENCE [LARGE SCALE GENOMIC DNA]</scope>
    <source>
        <strain evidence="1">Dakar</strain>
        <strain evidence="2">Dakar, Senegal</strain>
    </source>
</reference>
<dbReference type="Pfam" id="PF20175">
    <property type="entry name" value="Tra1_central"/>
    <property type="match status" value="1"/>
</dbReference>
<dbReference type="STRING" id="6186.A0A183KKX6"/>
<dbReference type="SUPFAM" id="SSF48371">
    <property type="entry name" value="ARM repeat"/>
    <property type="match status" value="1"/>
</dbReference>